<dbReference type="PROSITE" id="PS00523">
    <property type="entry name" value="SULFATASE_1"/>
    <property type="match status" value="1"/>
</dbReference>
<comment type="caution">
    <text evidence="6">The sequence shown here is derived from an EMBL/GenBank/DDBJ whole genome shotgun (WGS) entry which is preliminary data.</text>
</comment>
<evidence type="ECO:0000313" key="7">
    <source>
        <dbReference type="Proteomes" id="UP001310022"/>
    </source>
</evidence>
<keyword evidence="4" id="KW-0325">Glycoprotein</keyword>
<keyword evidence="7" id="KW-1185">Reference proteome</keyword>
<evidence type="ECO:0000256" key="4">
    <source>
        <dbReference type="ARBA" id="ARBA00023180"/>
    </source>
</evidence>
<accession>A0AAN5APS2</accession>
<evidence type="ECO:0000313" key="6">
    <source>
        <dbReference type="EMBL" id="GJM64138.1"/>
    </source>
</evidence>
<evidence type="ECO:0000256" key="1">
    <source>
        <dbReference type="ARBA" id="ARBA00008779"/>
    </source>
</evidence>
<dbReference type="SUPFAM" id="SSF53649">
    <property type="entry name" value="Alkaline phosphatase-like"/>
    <property type="match status" value="1"/>
</dbReference>
<dbReference type="PANTHER" id="PTHR43108:SF6">
    <property type="entry name" value="N-SULPHOGLUCOSAMINE SULPHOHYDROLASE"/>
    <property type="match status" value="1"/>
</dbReference>
<keyword evidence="2" id="KW-0732">Signal</keyword>
<dbReference type="PANTHER" id="PTHR43108">
    <property type="entry name" value="N-ACETYLGLUCOSAMINE-6-SULFATASE FAMILY MEMBER"/>
    <property type="match status" value="1"/>
</dbReference>
<evidence type="ECO:0000259" key="5">
    <source>
        <dbReference type="Pfam" id="PF00884"/>
    </source>
</evidence>
<dbReference type="InterPro" id="IPR000917">
    <property type="entry name" value="Sulfatase_N"/>
</dbReference>
<sequence>MSDDHALKAISAYGKASLIQTPNIDRIANEGALFTKGFVTNSICAPSRAAMLTGKHSFVNGKIDNMQAFDWDQDNFAKSLQANGYETALIGKIHLDGQPQGFDYSDVLHDQGHYYNPDLIHNGDTVRHTGYVTKIITDKALNWLDKTRDKKKPFCMLYHHKAPHRNWHPEPKYHDLYKDTTFMPPASFFNPTQNRGQAAKSAEMMIEKHMDWGHDFKLLHAPNGSPTRFSEELDRFTPEQREEWVAHYGPLNEQFHQDKLSGKELAIWKYNRYIKDYLKVIKSVDDQVGRVLDYLDEQGLADNTIVVYTSDQGFYLGENGWFDKRFMYEESFRTPILMRYPKMIPAKSKVDQLVQNIDFAPTFLEMANVDVPDDIQGKSLVSLFENPKQ</sequence>
<reference evidence="6 7" key="1">
    <citation type="submission" date="2021-12" db="EMBL/GenBank/DDBJ databases">
        <title>Genome sequencing of bacteria with rrn-lacking chromosome and rrn-plasmid.</title>
        <authorList>
            <person name="Anda M."/>
            <person name="Iwasaki W."/>
        </authorList>
    </citation>
    <scope>NUCLEOTIDE SEQUENCE [LARGE SCALE GENOMIC DNA]</scope>
    <source>
        <strain evidence="6 7">NBRC 15940</strain>
    </source>
</reference>
<evidence type="ECO:0000256" key="2">
    <source>
        <dbReference type="ARBA" id="ARBA00022729"/>
    </source>
</evidence>
<dbReference type="EMBL" id="BQKE01000004">
    <property type="protein sequence ID" value="GJM64138.1"/>
    <property type="molecule type" value="Genomic_DNA"/>
</dbReference>
<dbReference type="Proteomes" id="UP001310022">
    <property type="component" value="Unassembled WGS sequence"/>
</dbReference>
<organism evidence="6 7">
    <name type="scientific">Persicobacter diffluens</name>
    <dbReference type="NCBI Taxonomy" id="981"/>
    <lineage>
        <taxon>Bacteria</taxon>
        <taxon>Pseudomonadati</taxon>
        <taxon>Bacteroidota</taxon>
        <taxon>Cytophagia</taxon>
        <taxon>Cytophagales</taxon>
        <taxon>Persicobacteraceae</taxon>
        <taxon>Persicobacter</taxon>
    </lineage>
</organism>
<protein>
    <recommendedName>
        <fullName evidence="5">Sulfatase N-terminal domain-containing protein</fullName>
    </recommendedName>
</protein>
<evidence type="ECO:0000256" key="3">
    <source>
        <dbReference type="ARBA" id="ARBA00022801"/>
    </source>
</evidence>
<dbReference type="AlphaFoldDB" id="A0AAN5APS2"/>
<dbReference type="Gene3D" id="3.40.720.10">
    <property type="entry name" value="Alkaline Phosphatase, subunit A"/>
    <property type="match status" value="1"/>
</dbReference>
<proteinExistence type="inferred from homology"/>
<comment type="similarity">
    <text evidence="1">Belongs to the sulfatase family.</text>
</comment>
<dbReference type="InterPro" id="IPR017850">
    <property type="entry name" value="Alkaline_phosphatase_core_sf"/>
</dbReference>
<dbReference type="InterPro" id="IPR024607">
    <property type="entry name" value="Sulfatase_CS"/>
</dbReference>
<gene>
    <name evidence="6" type="ORF">PEDI_46900</name>
</gene>
<keyword evidence="3" id="KW-0378">Hydrolase</keyword>
<name>A0AAN5APS2_9BACT</name>
<feature type="domain" description="Sulfatase N-terminal" evidence="5">
    <location>
        <begin position="3"/>
        <end position="369"/>
    </location>
</feature>
<dbReference type="Pfam" id="PF00884">
    <property type="entry name" value="Sulfatase"/>
    <property type="match status" value="1"/>
</dbReference>
<dbReference type="GO" id="GO:0016787">
    <property type="term" value="F:hydrolase activity"/>
    <property type="evidence" value="ECO:0007669"/>
    <property type="project" value="UniProtKB-KW"/>
</dbReference>